<keyword evidence="3" id="KW-0732">Signal</keyword>
<keyword evidence="2" id="KW-0106">Calcium</keyword>
<sequence length="139" mass="15507">MFRSVMFSFWVCGSADAAAFHDCFTTAALFLKHFRNPFVPVRFWTFFQNVRGMEAAITTIVSQFQAYAGSEGCSSTLSKDEFQKLVASQLPNFVKNASDPGVIDQLMSSIDENNDGELTFSEFWQLIGKLASRQGGFSQ</sequence>
<evidence type="ECO:0000256" key="3">
    <source>
        <dbReference type="SAM" id="SignalP"/>
    </source>
</evidence>
<feature type="signal peptide" evidence="3">
    <location>
        <begin position="1"/>
        <end position="17"/>
    </location>
</feature>
<accession>A0A834FA71</accession>
<dbReference type="SMART" id="SM01394">
    <property type="entry name" value="S_100"/>
    <property type="match status" value="1"/>
</dbReference>
<dbReference type="PROSITE" id="PS50222">
    <property type="entry name" value="EF_HAND_2"/>
    <property type="match status" value="1"/>
</dbReference>
<dbReference type="InterPro" id="IPR011992">
    <property type="entry name" value="EF-hand-dom_pair"/>
</dbReference>
<dbReference type="GO" id="GO:0048471">
    <property type="term" value="C:perinuclear region of cytoplasm"/>
    <property type="evidence" value="ECO:0007669"/>
    <property type="project" value="TreeGrafter"/>
</dbReference>
<feature type="domain" description="EF-hand" evidence="4">
    <location>
        <begin position="98"/>
        <end position="133"/>
    </location>
</feature>
<dbReference type="InterPro" id="IPR002048">
    <property type="entry name" value="EF_hand_dom"/>
</dbReference>
<dbReference type="InterPro" id="IPR013787">
    <property type="entry name" value="S100_Ca-bd_sub"/>
</dbReference>
<dbReference type="Gene3D" id="1.10.238.10">
    <property type="entry name" value="EF-hand"/>
    <property type="match status" value="1"/>
</dbReference>
<dbReference type="PANTHER" id="PTHR11639">
    <property type="entry name" value="S100 CALCIUM-BINDING PROTEIN"/>
    <property type="match status" value="1"/>
</dbReference>
<gene>
    <name evidence="5" type="ORF">FQA47_005164</name>
</gene>
<dbReference type="GO" id="GO:0005509">
    <property type="term" value="F:calcium ion binding"/>
    <property type="evidence" value="ECO:0007669"/>
    <property type="project" value="InterPro"/>
</dbReference>
<dbReference type="GO" id="GO:0046914">
    <property type="term" value="F:transition metal ion binding"/>
    <property type="evidence" value="ECO:0007669"/>
    <property type="project" value="InterPro"/>
</dbReference>
<dbReference type="PROSITE" id="PS00018">
    <property type="entry name" value="EF_HAND_1"/>
    <property type="match status" value="1"/>
</dbReference>
<dbReference type="GO" id="GO:0005615">
    <property type="term" value="C:extracellular space"/>
    <property type="evidence" value="ECO:0007669"/>
    <property type="project" value="TreeGrafter"/>
</dbReference>
<feature type="chain" id="PRO_5032883937" evidence="3">
    <location>
        <begin position="18"/>
        <end position="139"/>
    </location>
</feature>
<dbReference type="CDD" id="cd00213">
    <property type="entry name" value="S-100"/>
    <property type="match status" value="1"/>
</dbReference>
<dbReference type="Pfam" id="PF01023">
    <property type="entry name" value="S_100"/>
    <property type="match status" value="1"/>
</dbReference>
<dbReference type="EMBL" id="WKFB01000424">
    <property type="protein sequence ID" value="KAF6723482.1"/>
    <property type="molecule type" value="Genomic_DNA"/>
</dbReference>
<dbReference type="Proteomes" id="UP000646548">
    <property type="component" value="Unassembled WGS sequence"/>
</dbReference>
<organism evidence="5 6">
    <name type="scientific">Oryzias melastigma</name>
    <name type="common">Marine medaka</name>
    <dbReference type="NCBI Taxonomy" id="30732"/>
    <lineage>
        <taxon>Eukaryota</taxon>
        <taxon>Metazoa</taxon>
        <taxon>Chordata</taxon>
        <taxon>Craniata</taxon>
        <taxon>Vertebrata</taxon>
        <taxon>Euteleostomi</taxon>
        <taxon>Actinopterygii</taxon>
        <taxon>Neopterygii</taxon>
        <taxon>Teleostei</taxon>
        <taxon>Neoteleostei</taxon>
        <taxon>Acanthomorphata</taxon>
        <taxon>Ovalentaria</taxon>
        <taxon>Atherinomorphae</taxon>
        <taxon>Beloniformes</taxon>
        <taxon>Adrianichthyidae</taxon>
        <taxon>Oryziinae</taxon>
        <taxon>Oryzias</taxon>
    </lineage>
</organism>
<name>A0A834FA71_ORYME</name>
<protein>
    <submittedName>
        <fullName evidence="5">Protein S100-A11</fullName>
    </submittedName>
</protein>
<dbReference type="PANTHER" id="PTHR11639:SF130">
    <property type="entry name" value="PROTEIN S100-A11"/>
    <property type="match status" value="1"/>
</dbReference>
<evidence type="ECO:0000313" key="6">
    <source>
        <dbReference type="Proteomes" id="UP000646548"/>
    </source>
</evidence>
<evidence type="ECO:0000313" key="5">
    <source>
        <dbReference type="EMBL" id="KAF6723482.1"/>
    </source>
</evidence>
<proteinExistence type="predicted"/>
<dbReference type="SUPFAM" id="SSF47473">
    <property type="entry name" value="EF-hand"/>
    <property type="match status" value="1"/>
</dbReference>
<keyword evidence="1" id="KW-0479">Metal-binding</keyword>
<reference evidence="5" key="1">
    <citation type="journal article" name="BMC Genomics">
        <title>Long-read sequencing and de novo genome assembly of marine medaka (Oryzias melastigma).</title>
        <authorList>
            <person name="Liang P."/>
            <person name="Saqib H.S.A."/>
            <person name="Ni X."/>
            <person name="Shen Y."/>
        </authorList>
    </citation>
    <scope>NUCLEOTIDE SEQUENCE</scope>
    <source>
        <strain evidence="5">Bigg-433</strain>
    </source>
</reference>
<dbReference type="AlphaFoldDB" id="A0A834FA71"/>
<comment type="caution">
    <text evidence="5">The sequence shown here is derived from an EMBL/GenBank/DDBJ whole genome shotgun (WGS) entry which is preliminary data.</text>
</comment>
<evidence type="ECO:0000259" key="4">
    <source>
        <dbReference type="PROSITE" id="PS50222"/>
    </source>
</evidence>
<dbReference type="GO" id="GO:0048306">
    <property type="term" value="F:calcium-dependent protein binding"/>
    <property type="evidence" value="ECO:0007669"/>
    <property type="project" value="TreeGrafter"/>
</dbReference>
<dbReference type="InterPro" id="IPR018247">
    <property type="entry name" value="EF_Hand_1_Ca_BS"/>
</dbReference>
<evidence type="ECO:0000256" key="1">
    <source>
        <dbReference type="ARBA" id="ARBA00022723"/>
    </source>
</evidence>
<dbReference type="InterPro" id="IPR034325">
    <property type="entry name" value="S-100_dom"/>
</dbReference>
<evidence type="ECO:0000256" key="2">
    <source>
        <dbReference type="ARBA" id="ARBA00022837"/>
    </source>
</evidence>